<keyword evidence="2" id="KW-0472">Membrane</keyword>
<reference evidence="4" key="1">
    <citation type="submission" date="2016-10" db="EMBL/GenBank/DDBJ databases">
        <authorList>
            <person name="Varghese N."/>
            <person name="Submissions S."/>
        </authorList>
    </citation>
    <scope>NUCLEOTIDE SEQUENCE [LARGE SCALE GENOMIC DNA]</scope>
    <source>
        <strain evidence="4">JCM 2783</strain>
    </source>
</reference>
<name>A0A1I1X5N0_PSEOC</name>
<keyword evidence="2" id="KW-1133">Transmembrane helix</keyword>
<dbReference type="AlphaFoldDB" id="A0A1I1X5N0"/>
<protein>
    <submittedName>
        <fullName evidence="3">Uncharacterized protein</fullName>
    </submittedName>
</protein>
<keyword evidence="4" id="KW-1185">Reference proteome</keyword>
<evidence type="ECO:0000256" key="2">
    <source>
        <dbReference type="SAM" id="Phobius"/>
    </source>
</evidence>
<organism evidence="3 4">
    <name type="scientific">Pseudomonas straminea</name>
    <dbReference type="NCBI Taxonomy" id="47882"/>
    <lineage>
        <taxon>Bacteria</taxon>
        <taxon>Pseudomonadati</taxon>
        <taxon>Pseudomonadota</taxon>
        <taxon>Gammaproteobacteria</taxon>
        <taxon>Pseudomonadales</taxon>
        <taxon>Pseudomonadaceae</taxon>
        <taxon>Phytopseudomonas</taxon>
    </lineage>
</organism>
<evidence type="ECO:0000256" key="1">
    <source>
        <dbReference type="SAM" id="MobiDB-lite"/>
    </source>
</evidence>
<feature type="compositionally biased region" description="Basic and acidic residues" evidence="1">
    <location>
        <begin position="1"/>
        <end position="14"/>
    </location>
</feature>
<dbReference type="EMBL" id="FOMO01000007">
    <property type="protein sequence ID" value="SFE02521.1"/>
    <property type="molecule type" value="Genomic_DNA"/>
</dbReference>
<feature type="region of interest" description="Disordered" evidence="1">
    <location>
        <begin position="1"/>
        <end position="35"/>
    </location>
</feature>
<dbReference type="Proteomes" id="UP000243950">
    <property type="component" value="Unassembled WGS sequence"/>
</dbReference>
<accession>A0A1I1X5N0</accession>
<evidence type="ECO:0000313" key="4">
    <source>
        <dbReference type="Proteomes" id="UP000243950"/>
    </source>
</evidence>
<evidence type="ECO:0000313" key="3">
    <source>
        <dbReference type="EMBL" id="SFE02521.1"/>
    </source>
</evidence>
<feature type="transmembrane region" description="Helical" evidence="2">
    <location>
        <begin position="71"/>
        <end position="90"/>
    </location>
</feature>
<dbReference type="RefSeq" id="WP_093505652.1">
    <property type="nucleotide sequence ID" value="NZ_BSSG01000007.1"/>
</dbReference>
<sequence length="91" mass="10140">MGPEDREWWREGRRQQGHNASWDNFSAKPDPKGNNVLRIQRPLKLSTTPAYLPLPSQPLLDSPENSGVRRILLILGVVTLAALIVAGFLVV</sequence>
<keyword evidence="2" id="KW-0812">Transmembrane</keyword>
<proteinExistence type="predicted"/>
<gene>
    <name evidence="3" type="ORF">SAMN05216372_10744</name>
</gene>